<accession>A0A3Q0G0F3</accession>
<dbReference type="InterPro" id="IPR000940">
    <property type="entry name" value="NNMT_TEMT_trans"/>
</dbReference>
<dbReference type="GO" id="GO:0008170">
    <property type="term" value="F:N-methyltransferase activity"/>
    <property type="evidence" value="ECO:0007669"/>
    <property type="project" value="TreeGrafter"/>
</dbReference>
<evidence type="ECO:0000256" key="4">
    <source>
        <dbReference type="ARBA" id="ARBA00022691"/>
    </source>
</evidence>
<evidence type="ECO:0000313" key="7">
    <source>
        <dbReference type="RefSeq" id="XP_025051523.1"/>
    </source>
</evidence>
<proteinExistence type="inferred from homology"/>
<dbReference type="PANTHER" id="PTHR10867:SF32">
    <property type="entry name" value="NICOTINAMIDE N-METHYLTRANSFERASE"/>
    <property type="match status" value="1"/>
</dbReference>
<dbReference type="GeneID" id="112548934"/>
<dbReference type="Pfam" id="PF01234">
    <property type="entry name" value="NNMT_PNMT_TEMT"/>
    <property type="match status" value="1"/>
</dbReference>
<dbReference type="InParanoid" id="A0A3Q0G0F3"/>
<evidence type="ECO:0000256" key="3">
    <source>
        <dbReference type="ARBA" id="ARBA00022679"/>
    </source>
</evidence>
<dbReference type="STRING" id="38654.A0A3Q0G0F3"/>
<evidence type="ECO:0000256" key="2">
    <source>
        <dbReference type="ARBA" id="ARBA00022603"/>
    </source>
</evidence>
<dbReference type="KEGG" id="asn:112548934"/>
<dbReference type="PROSITE" id="PS01100">
    <property type="entry name" value="NNMT_PNMT_TEMT"/>
    <property type="match status" value="1"/>
</dbReference>
<keyword evidence="4" id="KW-0949">S-adenosyl-L-methionine</keyword>
<keyword evidence="3" id="KW-0808">Transferase</keyword>
<dbReference type="Gene3D" id="3.40.50.150">
    <property type="entry name" value="Vaccinia Virus protein VP39"/>
    <property type="match status" value="1"/>
</dbReference>
<comment type="similarity">
    <text evidence="1">Belongs to the class I-like SAM-binding methyltransferase superfamily. NNMT/PNMT/TEMT family.</text>
</comment>
<dbReference type="AlphaFoldDB" id="A0A3Q0G0F3"/>
<evidence type="ECO:0000256" key="5">
    <source>
        <dbReference type="SAM" id="MobiDB-lite"/>
    </source>
</evidence>
<organism evidence="6 7">
    <name type="scientific">Alligator sinensis</name>
    <name type="common">Chinese alligator</name>
    <dbReference type="NCBI Taxonomy" id="38654"/>
    <lineage>
        <taxon>Eukaryota</taxon>
        <taxon>Metazoa</taxon>
        <taxon>Chordata</taxon>
        <taxon>Craniata</taxon>
        <taxon>Vertebrata</taxon>
        <taxon>Euteleostomi</taxon>
        <taxon>Archelosauria</taxon>
        <taxon>Archosauria</taxon>
        <taxon>Crocodylia</taxon>
        <taxon>Alligatoridae</taxon>
        <taxon>Alligatorinae</taxon>
        <taxon>Alligator</taxon>
    </lineage>
</organism>
<protein>
    <submittedName>
        <fullName evidence="7">Nicotinamide N-methyltransferase-like</fullName>
    </submittedName>
</protein>
<evidence type="ECO:0000313" key="6">
    <source>
        <dbReference type="Proteomes" id="UP000189705"/>
    </source>
</evidence>
<feature type="region of interest" description="Disordered" evidence="5">
    <location>
        <begin position="1"/>
        <end position="24"/>
    </location>
</feature>
<dbReference type="InterPro" id="IPR025820">
    <property type="entry name" value="NNMT/PNMT/TEMT_CS"/>
</dbReference>
<name>A0A3Q0G0F3_ALLSI</name>
<sequence>MHPKSFKASVVHGNQSPASLLRPEKPSSCLCKGWHRVTAGAAPIQCTSHVRQCANKVIPSQPNPGTAAISFPVPGNTAPPCSNTGDVKGDILIDIGSGPTIYQLLSACEKFNEIIVSDYADRNCQELEKWLKKGPGAFDWTPVVKYVCELEGQREKWAEKEEKLRKKVKQVLKCDVRKPNPLAPGTLPAADCLLSTLCLEAACKDLGTFRAALKNISSLLKPGGHLVMVTVLKETYYVVDQHSFSCLYLDQESVEEAIKDAGFDIKFIKEIQEHSANTFADFGALLHVVARKRGPKPAQ</sequence>
<dbReference type="NCBIfam" id="NF041360">
    <property type="entry name" value="GntF_guanitoxin"/>
    <property type="match status" value="1"/>
</dbReference>
<gene>
    <name evidence="7" type="primary">LOC112548934</name>
</gene>
<dbReference type="PANTHER" id="PTHR10867">
    <property type="entry name" value="NNMT/PNMT/TEMT FAMILY MEMBER"/>
    <property type="match status" value="1"/>
</dbReference>
<dbReference type="FunFam" id="3.40.50.150:FF:000065">
    <property type="entry name" value="Phenylethanolamine N-methyltransferase"/>
    <property type="match status" value="1"/>
</dbReference>
<keyword evidence="2" id="KW-0489">Methyltransferase</keyword>
<dbReference type="InterPro" id="IPR029063">
    <property type="entry name" value="SAM-dependent_MTases_sf"/>
</dbReference>
<dbReference type="PROSITE" id="PS51681">
    <property type="entry name" value="SAM_MT_NNMT_PNMT_TEMT"/>
    <property type="match status" value="1"/>
</dbReference>
<dbReference type="GO" id="GO:0032259">
    <property type="term" value="P:methylation"/>
    <property type="evidence" value="ECO:0007669"/>
    <property type="project" value="UniProtKB-KW"/>
</dbReference>
<dbReference type="RefSeq" id="XP_025051523.1">
    <property type="nucleotide sequence ID" value="XM_025195738.1"/>
</dbReference>
<dbReference type="SUPFAM" id="SSF53335">
    <property type="entry name" value="S-adenosyl-L-methionine-dependent methyltransferases"/>
    <property type="match status" value="1"/>
</dbReference>
<dbReference type="InterPro" id="IPR053384">
    <property type="entry name" value="SAM-dep_methyltransferase"/>
</dbReference>
<dbReference type="GO" id="GO:0005829">
    <property type="term" value="C:cytosol"/>
    <property type="evidence" value="ECO:0007669"/>
    <property type="project" value="TreeGrafter"/>
</dbReference>
<dbReference type="Proteomes" id="UP000189705">
    <property type="component" value="Unplaced"/>
</dbReference>
<dbReference type="GO" id="GO:0008757">
    <property type="term" value="F:S-adenosylmethionine-dependent methyltransferase activity"/>
    <property type="evidence" value="ECO:0007669"/>
    <property type="project" value="UniProtKB-ARBA"/>
</dbReference>
<dbReference type="CDD" id="cd02440">
    <property type="entry name" value="AdoMet_MTases"/>
    <property type="match status" value="1"/>
</dbReference>
<reference evidence="7" key="1">
    <citation type="submission" date="2025-08" db="UniProtKB">
        <authorList>
            <consortium name="RefSeq"/>
        </authorList>
    </citation>
    <scope>IDENTIFICATION</scope>
</reference>
<keyword evidence="6" id="KW-1185">Reference proteome</keyword>
<evidence type="ECO:0000256" key="1">
    <source>
        <dbReference type="ARBA" id="ARBA00007996"/>
    </source>
</evidence>